<evidence type="ECO:0000256" key="8">
    <source>
        <dbReference type="RuleBase" id="RU003971"/>
    </source>
</evidence>
<dbReference type="SMART" id="SM00248">
    <property type="entry name" value="ANK"/>
    <property type="match status" value="5"/>
</dbReference>
<dbReference type="Pfam" id="PF12796">
    <property type="entry name" value="Ank_2"/>
    <property type="match status" value="2"/>
</dbReference>
<dbReference type="Gene3D" id="1.10.510.10">
    <property type="entry name" value="Transferase(Phosphotransferase) domain 1"/>
    <property type="match status" value="1"/>
</dbReference>
<dbReference type="GO" id="GO:0004709">
    <property type="term" value="F:MAP kinase kinase kinase activity"/>
    <property type="evidence" value="ECO:0007669"/>
    <property type="project" value="TreeGrafter"/>
</dbReference>
<dbReference type="PANTHER" id="PTHR48016:SF29">
    <property type="entry name" value="MITOGEN-ACTIVATED PROTEIN KINASE KINASE KINASE 1-RELATED"/>
    <property type="match status" value="1"/>
</dbReference>
<dbReference type="Pfam" id="PF00069">
    <property type="entry name" value="Pkinase"/>
    <property type="match status" value="1"/>
</dbReference>
<keyword evidence="13" id="KW-1185">Reference proteome</keyword>
<dbReference type="PRINTS" id="PR00376">
    <property type="entry name" value="IL1BCENZYME"/>
</dbReference>
<dbReference type="InterPro" id="IPR002110">
    <property type="entry name" value="Ankyrin_rpt"/>
</dbReference>
<protein>
    <submittedName>
        <fullName evidence="14">Protein kinase domain-containing protein</fullName>
    </submittedName>
</protein>
<evidence type="ECO:0000256" key="6">
    <source>
        <dbReference type="ARBA" id="ARBA00022840"/>
    </source>
</evidence>
<keyword evidence="7" id="KW-0040">ANK repeat</keyword>
<evidence type="ECO:0000313" key="13">
    <source>
        <dbReference type="Proteomes" id="UP000095280"/>
    </source>
</evidence>
<evidence type="ECO:0000256" key="1">
    <source>
        <dbReference type="ARBA" id="ARBA00010134"/>
    </source>
</evidence>
<feature type="domain" description="Caspase family p20" evidence="12">
    <location>
        <begin position="858"/>
        <end position="983"/>
    </location>
</feature>
<dbReference type="PANTHER" id="PTHR48016">
    <property type="entry name" value="MAP KINASE KINASE KINASE SSK2-RELATED-RELATED"/>
    <property type="match status" value="1"/>
</dbReference>
<dbReference type="SUPFAM" id="SSF48403">
    <property type="entry name" value="Ankyrin repeat"/>
    <property type="match status" value="1"/>
</dbReference>
<dbReference type="AlphaFoldDB" id="A0A1I8FVW6"/>
<feature type="region of interest" description="Disordered" evidence="9">
    <location>
        <begin position="294"/>
        <end position="313"/>
    </location>
</feature>
<keyword evidence="2" id="KW-0723">Serine/threonine-protein kinase</keyword>
<dbReference type="GO" id="GO:0005524">
    <property type="term" value="F:ATP binding"/>
    <property type="evidence" value="ECO:0007669"/>
    <property type="project" value="UniProtKB-KW"/>
</dbReference>
<feature type="domain" description="Caspase family p20" evidence="12">
    <location>
        <begin position="334"/>
        <end position="460"/>
    </location>
</feature>
<dbReference type="GO" id="GO:0005737">
    <property type="term" value="C:cytoplasm"/>
    <property type="evidence" value="ECO:0007669"/>
    <property type="project" value="TreeGrafter"/>
</dbReference>
<dbReference type="InterPro" id="IPR002138">
    <property type="entry name" value="Pept_C14_p10"/>
</dbReference>
<keyword evidence="5" id="KW-0418">Kinase</keyword>
<dbReference type="InterPro" id="IPR036770">
    <property type="entry name" value="Ankyrin_rpt-contain_sf"/>
</dbReference>
<dbReference type="InterPro" id="IPR011600">
    <property type="entry name" value="Pept_C14_caspase"/>
</dbReference>
<dbReference type="SUPFAM" id="SSF52129">
    <property type="entry name" value="Caspase-like"/>
    <property type="match status" value="2"/>
</dbReference>
<comment type="similarity">
    <text evidence="1 8">Belongs to the peptidase C14A family.</text>
</comment>
<dbReference type="InterPro" id="IPR001309">
    <property type="entry name" value="Pept_C14_p20"/>
</dbReference>
<accession>A0A1I8FVW6</accession>
<evidence type="ECO:0000256" key="5">
    <source>
        <dbReference type="ARBA" id="ARBA00022777"/>
    </source>
</evidence>
<feature type="compositionally biased region" description="Low complexity" evidence="9">
    <location>
        <begin position="298"/>
        <end position="308"/>
    </location>
</feature>
<feature type="domain" description="Protein kinase" evidence="10">
    <location>
        <begin position="14"/>
        <end position="289"/>
    </location>
</feature>
<dbReference type="InterPro" id="IPR011009">
    <property type="entry name" value="Kinase-like_dom_sf"/>
</dbReference>
<evidence type="ECO:0000313" key="14">
    <source>
        <dbReference type="WBParaSite" id="maker-uti_cns_0000196-snap-gene-0.21-mRNA-1"/>
    </source>
</evidence>
<dbReference type="InterPro" id="IPR050538">
    <property type="entry name" value="MAP_kinase_kinase_kinase"/>
</dbReference>
<dbReference type="InterPro" id="IPR015917">
    <property type="entry name" value="Pept_C14A"/>
</dbReference>
<evidence type="ECO:0000256" key="3">
    <source>
        <dbReference type="ARBA" id="ARBA00022679"/>
    </source>
</evidence>
<keyword evidence="3" id="KW-0808">Transferase</keyword>
<reference evidence="14" key="1">
    <citation type="submission" date="2016-11" db="UniProtKB">
        <authorList>
            <consortium name="WormBaseParasite"/>
        </authorList>
    </citation>
    <scope>IDENTIFICATION</scope>
</reference>
<evidence type="ECO:0000259" key="10">
    <source>
        <dbReference type="PROSITE" id="PS50011"/>
    </source>
</evidence>
<name>A0A1I8FVW6_9PLAT</name>
<feature type="region of interest" description="Disordered" evidence="9">
    <location>
        <begin position="798"/>
        <end position="852"/>
    </location>
</feature>
<evidence type="ECO:0000256" key="7">
    <source>
        <dbReference type="PROSITE-ProRule" id="PRU00023"/>
    </source>
</evidence>
<dbReference type="PROSITE" id="PS50011">
    <property type="entry name" value="PROTEIN_KINASE_DOM"/>
    <property type="match status" value="1"/>
</dbReference>
<dbReference type="PROSITE" id="PS50207">
    <property type="entry name" value="CASPASE_P10"/>
    <property type="match status" value="1"/>
</dbReference>
<keyword evidence="6" id="KW-0067">ATP-binding</keyword>
<dbReference type="Pfam" id="PF00656">
    <property type="entry name" value="Peptidase_C14"/>
    <property type="match status" value="2"/>
</dbReference>
<evidence type="ECO:0000256" key="2">
    <source>
        <dbReference type="ARBA" id="ARBA00022527"/>
    </source>
</evidence>
<sequence length="1084" mass="120446">MQPCPEEAEVFPGWIKKRHIARGAHSDVLEIVEKQGTKRRAAKVIRLPVQLGEDQQQDQQLGKLKEIFNDEKRLCKLEHENIVRFLDMSLVTAEPSVLVSMELIDGQTLESFINRCKPLDYGTVSQLAKQICSALSYLHTMSPRIIIHRDVNCRTIMVLEDNRNIKLIDFGLAVQLVESASDHVTGNPKGDPAFMAPELFLTEGTEDTPYSCTSDIWAFGCVIYQMVTGDRPHRDCKNMLAIVRRVKNQGAPPLPDNCPNTLKDFYRNCTAQKRDQRKSATELLKHPFLLHGRAIAGPSEPSTPTESPQDGAKLALMPDASSSTSDTFEMATREKGLCLIITVEQCGDTSTFPPSKNLENKALNIEDAFKKLSFIVEKYNNPRCTDFWRCIDNVVTSQDLADISSFVCFLIGHGTGGSVFASDGEEIEVRDIVARFRASQCPGLKDKPKIFFIQAEKQPEGLEACSLEESSFRLPEHEFLLCSGGSTGSLSDTVCSVIRDEKFSKEHIETVVAEVNRRLSLAEMKKGTERFGSGASAVTSLTKKFFLDGGSTEESLPASPDQWTDQQLRKQSDTPEKCKQTFGPMRQTPLMIACIKGKDEIVSEMLKKSLEIGEKDVQGRTALCWAAVKGHKSVLAAFSEAFKSNESALKAEINAEDNLRQTPLILAAKNNRTDVLEPLVNMGADINRQDAMRYSAILYAAKLGLELTARELCKLGANLKLADFSGNTPLIWAARCGHKSVLLELGERLNKPDELDFCRREGERKMNAQQWAKFCEHYECATVLEKLIRRLANLSSQGVTMEQDEQGNGDQPPPPSGSGPGGSGREEEGATGGGEPNESTGGQEDSSRAGPYPMDGIHRGIALVINIYDFVGLDLPRRLGSMADMAENALYHCFTSLGFDCRQVQNVNAHFFDHLPANICSEEELRNSKAIIVCLMSHGGHDFIYSHDGRQVALQLIYSKFQLCQQLKDKPKLFFIQSCRDAPANHRLFQQVNQVSLEDCMYFYSTSPGRLSGRHPESGGLFTQQLCSVVADDFNQDREEFTAVVPRVINRVLDRSNGQQVPCCELTIRRPLKYPTLGMRQNAA</sequence>
<dbReference type="SUPFAM" id="SSF56112">
    <property type="entry name" value="Protein kinase-like (PK-like)"/>
    <property type="match status" value="1"/>
</dbReference>
<evidence type="ECO:0000256" key="4">
    <source>
        <dbReference type="ARBA" id="ARBA00022741"/>
    </source>
</evidence>
<dbReference type="InterPro" id="IPR029030">
    <property type="entry name" value="Caspase-like_dom_sf"/>
</dbReference>
<evidence type="ECO:0000259" key="11">
    <source>
        <dbReference type="PROSITE" id="PS50207"/>
    </source>
</evidence>
<dbReference type="InterPro" id="IPR000719">
    <property type="entry name" value="Prot_kinase_dom"/>
</dbReference>
<feature type="domain" description="Caspase family p10" evidence="11">
    <location>
        <begin position="999"/>
        <end position="1030"/>
    </location>
</feature>
<dbReference type="GO" id="GO:0004197">
    <property type="term" value="F:cysteine-type endopeptidase activity"/>
    <property type="evidence" value="ECO:0007669"/>
    <property type="project" value="InterPro"/>
</dbReference>
<dbReference type="GO" id="GO:0006508">
    <property type="term" value="P:proteolysis"/>
    <property type="evidence" value="ECO:0007669"/>
    <property type="project" value="InterPro"/>
</dbReference>
<dbReference type="Gene3D" id="1.25.40.20">
    <property type="entry name" value="Ankyrin repeat-containing domain"/>
    <property type="match status" value="1"/>
</dbReference>
<dbReference type="PROSITE" id="PS50208">
    <property type="entry name" value="CASPASE_P20"/>
    <property type="match status" value="2"/>
</dbReference>
<dbReference type="Proteomes" id="UP000095280">
    <property type="component" value="Unplaced"/>
</dbReference>
<evidence type="ECO:0000256" key="9">
    <source>
        <dbReference type="SAM" id="MobiDB-lite"/>
    </source>
</evidence>
<evidence type="ECO:0000259" key="12">
    <source>
        <dbReference type="PROSITE" id="PS50208"/>
    </source>
</evidence>
<dbReference type="Gene3D" id="3.40.50.1460">
    <property type="match status" value="2"/>
</dbReference>
<dbReference type="WBParaSite" id="maker-uti_cns_0000196-snap-gene-0.21-mRNA-1">
    <property type="protein sequence ID" value="maker-uti_cns_0000196-snap-gene-0.21-mRNA-1"/>
    <property type="gene ID" value="maker-uti_cns_0000196-snap-gene-0.21"/>
</dbReference>
<dbReference type="PROSITE" id="PS50297">
    <property type="entry name" value="ANK_REP_REGION"/>
    <property type="match status" value="1"/>
</dbReference>
<organism evidence="13 14">
    <name type="scientific">Macrostomum lignano</name>
    <dbReference type="NCBI Taxonomy" id="282301"/>
    <lineage>
        <taxon>Eukaryota</taxon>
        <taxon>Metazoa</taxon>
        <taxon>Spiralia</taxon>
        <taxon>Lophotrochozoa</taxon>
        <taxon>Platyhelminthes</taxon>
        <taxon>Rhabditophora</taxon>
        <taxon>Macrostomorpha</taxon>
        <taxon>Macrostomida</taxon>
        <taxon>Macrostomidae</taxon>
        <taxon>Macrostomum</taxon>
    </lineage>
</organism>
<dbReference type="SMART" id="SM00115">
    <property type="entry name" value="CASc"/>
    <property type="match status" value="2"/>
</dbReference>
<proteinExistence type="inferred from homology"/>
<dbReference type="PROSITE" id="PS50088">
    <property type="entry name" value="ANK_REPEAT"/>
    <property type="match status" value="1"/>
</dbReference>
<feature type="repeat" description="ANK" evidence="7">
    <location>
        <begin position="659"/>
        <end position="691"/>
    </location>
</feature>
<keyword evidence="4" id="KW-0547">Nucleotide-binding</keyword>